<protein>
    <submittedName>
        <fullName evidence="2">Phd-YefM</fullName>
    </submittedName>
</protein>
<sequence length="96" mass="10696">MTALLERADQAVSVTAMVRGFSAKLKDIASRTTERLVIFKDNEPAAVIINVEAFQEMLDELENLRVEATARERLMGFDAGNALSHKDLRARYAAKD</sequence>
<gene>
    <name evidence="2" type="ORF">AWM79_09600</name>
</gene>
<dbReference type="EMBL" id="CP014135">
    <property type="protein sequence ID" value="AMB85538.1"/>
    <property type="molecule type" value="Genomic_DNA"/>
</dbReference>
<dbReference type="SUPFAM" id="SSF143120">
    <property type="entry name" value="YefM-like"/>
    <property type="match status" value="1"/>
</dbReference>
<dbReference type="STRING" id="46677.AWM79_09600"/>
<reference evidence="2 3" key="1">
    <citation type="submission" date="2016-01" db="EMBL/GenBank/DDBJ databases">
        <authorList>
            <person name="McClelland M."/>
            <person name="Jain A."/>
            <person name="Saraogi P."/>
            <person name="Mendelson R."/>
            <person name="Westerman R."/>
            <person name="SanMiguel P."/>
            <person name="Csonka L."/>
        </authorList>
    </citation>
    <scope>NUCLEOTIDE SEQUENCE [LARGE SCALE GENOMIC DNA]</scope>
    <source>
        <strain evidence="2 3">NCPPB 2472</strain>
    </source>
</reference>
<evidence type="ECO:0000313" key="2">
    <source>
        <dbReference type="EMBL" id="AMB85538.1"/>
    </source>
</evidence>
<dbReference type="Proteomes" id="UP000063229">
    <property type="component" value="Chromosome"/>
</dbReference>
<organism evidence="2 3">
    <name type="scientific">Pseudomonas agarici</name>
    <dbReference type="NCBI Taxonomy" id="46677"/>
    <lineage>
        <taxon>Bacteria</taxon>
        <taxon>Pseudomonadati</taxon>
        <taxon>Pseudomonadota</taxon>
        <taxon>Gammaproteobacteria</taxon>
        <taxon>Pseudomonadales</taxon>
        <taxon>Pseudomonadaceae</taxon>
        <taxon>Pseudomonas</taxon>
    </lineage>
</organism>
<dbReference type="KEGG" id="pagb:AWM79_09600"/>
<proteinExistence type="inferred from homology"/>
<accession>A0A0X1T0F3</accession>
<evidence type="ECO:0000313" key="3">
    <source>
        <dbReference type="Proteomes" id="UP000063229"/>
    </source>
</evidence>
<evidence type="ECO:0000256" key="1">
    <source>
        <dbReference type="ARBA" id="ARBA00009981"/>
    </source>
</evidence>
<dbReference type="AlphaFoldDB" id="A0A0X1T0F3"/>
<comment type="similarity">
    <text evidence="1">Belongs to the phD/YefM antitoxin family.</text>
</comment>
<dbReference type="RefSeq" id="WP_060782698.1">
    <property type="nucleotide sequence ID" value="NZ_CP014135.1"/>
</dbReference>
<dbReference type="InterPro" id="IPR036165">
    <property type="entry name" value="YefM-like_sf"/>
</dbReference>
<keyword evidence="3" id="KW-1185">Reference proteome</keyword>
<name>A0A0X1T0F3_PSEAA</name>